<name>A0AA40F586_9PEZI</name>
<proteinExistence type="predicted"/>
<dbReference type="PROSITE" id="PS51257">
    <property type="entry name" value="PROKAR_LIPOPROTEIN"/>
    <property type="match status" value="1"/>
</dbReference>
<keyword evidence="4" id="KW-1185">Reference proteome</keyword>
<evidence type="ECO:0000256" key="1">
    <source>
        <dbReference type="SAM" id="SignalP"/>
    </source>
</evidence>
<gene>
    <name evidence="3" type="ORF">B0T18DRAFT_320251</name>
</gene>
<evidence type="ECO:0000313" key="3">
    <source>
        <dbReference type="EMBL" id="KAK0751452.1"/>
    </source>
</evidence>
<dbReference type="EMBL" id="JAUKUD010000002">
    <property type="protein sequence ID" value="KAK0751452.1"/>
    <property type="molecule type" value="Genomic_DNA"/>
</dbReference>
<dbReference type="Proteomes" id="UP001172155">
    <property type="component" value="Unassembled WGS sequence"/>
</dbReference>
<evidence type="ECO:0000313" key="4">
    <source>
        <dbReference type="Proteomes" id="UP001172155"/>
    </source>
</evidence>
<sequence>MTRAVPLLAAIAALLPLASASCTREGLLAAAQTYISAITTGSLSPLHLATTNFTYHENNKAADLAKSALFTSGPLKLDLSRSTADTVACASYTIFISTAGTKPYVVSTQIRHPEGTDDVTGTISLIDTIVATKGDLFFDATKTLTLLKAENWGVVPEGNRTSRAELKRIGDAYLDMWTDAKAYATIEWWGDCERVEGSQFTKPCGVGLPKGGSAKSNGMRRYVIDETVGSVDILCSFDSISSIGPDSHETRVEGGKIKYVHTVTTMNRK</sequence>
<dbReference type="InterPro" id="IPR058334">
    <property type="entry name" value="DUF8021"/>
</dbReference>
<evidence type="ECO:0000259" key="2">
    <source>
        <dbReference type="Pfam" id="PF26061"/>
    </source>
</evidence>
<organism evidence="3 4">
    <name type="scientific">Schizothecium vesticola</name>
    <dbReference type="NCBI Taxonomy" id="314040"/>
    <lineage>
        <taxon>Eukaryota</taxon>
        <taxon>Fungi</taxon>
        <taxon>Dikarya</taxon>
        <taxon>Ascomycota</taxon>
        <taxon>Pezizomycotina</taxon>
        <taxon>Sordariomycetes</taxon>
        <taxon>Sordariomycetidae</taxon>
        <taxon>Sordariales</taxon>
        <taxon>Schizotheciaceae</taxon>
        <taxon>Schizothecium</taxon>
    </lineage>
</organism>
<feature type="domain" description="DUF8021" evidence="2">
    <location>
        <begin position="160"/>
        <end position="264"/>
    </location>
</feature>
<keyword evidence="1" id="KW-0732">Signal</keyword>
<dbReference type="Pfam" id="PF26061">
    <property type="entry name" value="DUF8021"/>
    <property type="match status" value="1"/>
</dbReference>
<protein>
    <recommendedName>
        <fullName evidence="2">DUF8021 domain-containing protein</fullName>
    </recommendedName>
</protein>
<dbReference type="AlphaFoldDB" id="A0AA40F586"/>
<accession>A0AA40F586</accession>
<feature type="signal peptide" evidence="1">
    <location>
        <begin position="1"/>
        <end position="20"/>
    </location>
</feature>
<feature type="chain" id="PRO_5041389096" description="DUF8021 domain-containing protein" evidence="1">
    <location>
        <begin position="21"/>
        <end position="269"/>
    </location>
</feature>
<reference evidence="3" key="1">
    <citation type="submission" date="2023-06" db="EMBL/GenBank/DDBJ databases">
        <title>Genome-scale phylogeny and comparative genomics of the fungal order Sordariales.</title>
        <authorList>
            <consortium name="Lawrence Berkeley National Laboratory"/>
            <person name="Hensen N."/>
            <person name="Bonometti L."/>
            <person name="Westerberg I."/>
            <person name="Brannstrom I.O."/>
            <person name="Guillou S."/>
            <person name="Cros-Aarteil S."/>
            <person name="Calhoun S."/>
            <person name="Haridas S."/>
            <person name="Kuo A."/>
            <person name="Mondo S."/>
            <person name="Pangilinan J."/>
            <person name="Riley R."/>
            <person name="LaButti K."/>
            <person name="Andreopoulos B."/>
            <person name="Lipzen A."/>
            <person name="Chen C."/>
            <person name="Yanf M."/>
            <person name="Daum C."/>
            <person name="Ng V."/>
            <person name="Clum A."/>
            <person name="Steindorff A."/>
            <person name="Ohm R."/>
            <person name="Martin F."/>
            <person name="Silar P."/>
            <person name="Natvig D."/>
            <person name="Lalanne C."/>
            <person name="Gautier V."/>
            <person name="Ament-velasquez S.L."/>
            <person name="Kruys A."/>
            <person name="Hutchinson M.I."/>
            <person name="Powell A.J."/>
            <person name="Barry K."/>
            <person name="Miller A.N."/>
            <person name="Grigoriev I.V."/>
            <person name="Debuchy R."/>
            <person name="Gladieux P."/>
            <person name="Thoren M.H."/>
            <person name="Johannesson H."/>
        </authorList>
    </citation>
    <scope>NUCLEOTIDE SEQUENCE</scope>
    <source>
        <strain evidence="3">SMH3187-1</strain>
    </source>
</reference>
<comment type="caution">
    <text evidence="3">The sequence shown here is derived from an EMBL/GenBank/DDBJ whole genome shotgun (WGS) entry which is preliminary data.</text>
</comment>